<feature type="signal peptide" evidence="1">
    <location>
        <begin position="1"/>
        <end position="22"/>
    </location>
</feature>
<accession>A0A518EU05</accession>
<keyword evidence="3" id="KW-1185">Reference proteome</keyword>
<dbReference type="Proteomes" id="UP000320390">
    <property type="component" value="Chromosome"/>
</dbReference>
<protein>
    <submittedName>
        <fullName evidence="2">Uncharacterized protein</fullName>
    </submittedName>
</protein>
<evidence type="ECO:0000256" key="1">
    <source>
        <dbReference type="SAM" id="SignalP"/>
    </source>
</evidence>
<evidence type="ECO:0000313" key="2">
    <source>
        <dbReference type="EMBL" id="QDV07555.1"/>
    </source>
</evidence>
<proteinExistence type="predicted"/>
<dbReference type="AlphaFoldDB" id="A0A518EU05"/>
<feature type="chain" id="PRO_5022045177" evidence="1">
    <location>
        <begin position="23"/>
        <end position="392"/>
    </location>
</feature>
<reference evidence="2 3" key="1">
    <citation type="submission" date="2019-02" db="EMBL/GenBank/DDBJ databases">
        <title>Deep-cultivation of Planctomycetes and their phenomic and genomic characterization uncovers novel biology.</title>
        <authorList>
            <person name="Wiegand S."/>
            <person name="Jogler M."/>
            <person name="Boedeker C."/>
            <person name="Pinto D."/>
            <person name="Vollmers J."/>
            <person name="Rivas-Marin E."/>
            <person name="Kohn T."/>
            <person name="Peeters S.H."/>
            <person name="Heuer A."/>
            <person name="Rast P."/>
            <person name="Oberbeckmann S."/>
            <person name="Bunk B."/>
            <person name="Jeske O."/>
            <person name="Meyerdierks A."/>
            <person name="Storesund J.E."/>
            <person name="Kallscheuer N."/>
            <person name="Luecker S."/>
            <person name="Lage O.M."/>
            <person name="Pohl T."/>
            <person name="Merkel B.J."/>
            <person name="Hornburger P."/>
            <person name="Mueller R.-W."/>
            <person name="Bruemmer F."/>
            <person name="Labrenz M."/>
            <person name="Spormann A.M."/>
            <person name="Op den Camp H."/>
            <person name="Overmann J."/>
            <person name="Amann R."/>
            <person name="Jetten M.S.M."/>
            <person name="Mascher T."/>
            <person name="Medema M.H."/>
            <person name="Devos D.P."/>
            <person name="Kaster A.-K."/>
            <person name="Ovreas L."/>
            <person name="Rohde M."/>
            <person name="Galperin M.Y."/>
            <person name="Jogler C."/>
        </authorList>
    </citation>
    <scope>NUCLEOTIDE SEQUENCE [LARGE SCALE GENOMIC DNA]</scope>
    <source>
        <strain evidence="2 3">Poly30</strain>
    </source>
</reference>
<evidence type="ECO:0000313" key="3">
    <source>
        <dbReference type="Proteomes" id="UP000320390"/>
    </source>
</evidence>
<organism evidence="2 3">
    <name type="scientific">Saltatorellus ferox</name>
    <dbReference type="NCBI Taxonomy" id="2528018"/>
    <lineage>
        <taxon>Bacteria</taxon>
        <taxon>Pseudomonadati</taxon>
        <taxon>Planctomycetota</taxon>
        <taxon>Planctomycetia</taxon>
        <taxon>Planctomycetia incertae sedis</taxon>
        <taxon>Saltatorellus</taxon>
    </lineage>
</organism>
<dbReference type="RefSeq" id="WP_145198685.1">
    <property type="nucleotide sequence ID" value="NZ_CP036434.1"/>
</dbReference>
<keyword evidence="1" id="KW-0732">Signal</keyword>
<name>A0A518EU05_9BACT</name>
<gene>
    <name evidence="2" type="ORF">Poly30_30810</name>
</gene>
<dbReference type="EMBL" id="CP036434">
    <property type="protein sequence ID" value="QDV07555.1"/>
    <property type="molecule type" value="Genomic_DNA"/>
</dbReference>
<sequence length="392" mass="42178" precursor="true">MATTSTFALPGLLLLVAAPLSGGSSGALQEKPQEFFYRRPIQKALGVTVKETHDLLLMSLTTQFGEADPVPSTVAMRLRTRMDSAMAEEAVDTGEGPGAMRRRYLAHEGEIQVIDPGSVDEVAGTWNGVTIALKSPLEGTSVAFVPADAQPGGFGRHFDALALRESALPKLSAPTDWSRYLKPADADGKHMIALGDQWTLDIALLEPLLAPAGFLGWRTEKPKEGEEKRESDQQILRAFTSGVGGNLQLGFDGEVSGTAEARLQTVGVDPDNGRYGQIQIDFDLTFRADREDFVDARRLEEDGEMDVEVLGGELEVGVKGVAFVNWGLALGRPFSCLVTGEESVVMTVRVLPPDSQNVVSQAMSMKGGLAHGLTFKELDLQPVKRTVVTGDR</sequence>